<dbReference type="GO" id="GO:0016020">
    <property type="term" value="C:membrane"/>
    <property type="evidence" value="ECO:0007669"/>
    <property type="project" value="InterPro"/>
</dbReference>
<dbReference type="SUPFAM" id="SSF48452">
    <property type="entry name" value="TPR-like"/>
    <property type="match status" value="1"/>
</dbReference>
<evidence type="ECO:0000256" key="5">
    <source>
        <dbReference type="ARBA" id="ARBA00022801"/>
    </source>
</evidence>
<evidence type="ECO:0000313" key="11">
    <source>
        <dbReference type="Proteomes" id="UP000501168"/>
    </source>
</evidence>
<evidence type="ECO:0000256" key="6">
    <source>
        <dbReference type="ARBA" id="ARBA00022833"/>
    </source>
</evidence>
<keyword evidence="4 8" id="KW-0574">Periplasm</keyword>
<keyword evidence="2 8" id="KW-0479">Metal-binding</keyword>
<feature type="binding site" evidence="8">
    <location>
        <position position="134"/>
    </location>
    <ligand>
        <name>Zn(2+)</name>
        <dbReference type="ChEBI" id="CHEBI:29105"/>
        <note>catalytic</note>
    </ligand>
</feature>
<evidence type="ECO:0000259" key="9">
    <source>
        <dbReference type="Pfam" id="PF01435"/>
    </source>
</evidence>
<keyword evidence="11" id="KW-1185">Reference proteome</keyword>
<dbReference type="Gene3D" id="1.25.40.10">
    <property type="entry name" value="Tetratricopeptide repeat domain"/>
    <property type="match status" value="1"/>
</dbReference>
<keyword evidence="1 8" id="KW-0645">Protease</keyword>
<dbReference type="FunCoup" id="A0A6G9IE46">
    <property type="interactions" value="137"/>
</dbReference>
<dbReference type="EMBL" id="CP050253">
    <property type="protein sequence ID" value="QIQ21860.1"/>
    <property type="molecule type" value="Genomic_DNA"/>
</dbReference>
<dbReference type="GO" id="GO:0008270">
    <property type="term" value="F:zinc ion binding"/>
    <property type="evidence" value="ECO:0007669"/>
    <property type="project" value="UniProtKB-UniRule"/>
</dbReference>
<feature type="signal peptide" evidence="8">
    <location>
        <begin position="1"/>
        <end position="24"/>
    </location>
</feature>
<dbReference type="Proteomes" id="UP000501168">
    <property type="component" value="Chromosome"/>
</dbReference>
<evidence type="ECO:0000313" key="10">
    <source>
        <dbReference type="EMBL" id="QIQ21860.1"/>
    </source>
</evidence>
<comment type="function">
    <text evidence="8">Functions as both a chaperone and a metalloprotease. Maintains the integrity of the outer membrane by promoting either the assembly or the elimination of outer membrane proteins, depending on their folding state.</text>
</comment>
<dbReference type="HAMAP" id="MF_00997">
    <property type="entry name" value="Protease_BepA"/>
    <property type="match status" value="1"/>
</dbReference>
<dbReference type="Pfam" id="PF14559">
    <property type="entry name" value="TPR_19"/>
    <property type="match status" value="1"/>
</dbReference>
<evidence type="ECO:0000256" key="2">
    <source>
        <dbReference type="ARBA" id="ARBA00022723"/>
    </source>
</evidence>
<accession>A0A6G9IE46</accession>
<sequence precursor="true">MKTKKSILALLLTGLLIQPLAASANSTNLNLPEIGTAAVSTLSIGQEIEMGDYYLRMLRGSAPLTYDPLISEYVNKLGGKLVASADSVQTPFNFFVMRSNVLNAFAFFGGNVVIHSRLILDTDNESQLASVMAHEISHVTQRHLARAMEAQKNNSPYVWGAALGSVLLALASPEAGMAAMSTTIAGSQQSMISFTQSNEQEADRAGMRILTRAGFDPQASPEFLQKLADQARFMSKPPEILLTHPLPDSRLSDVRNRANQFAQKSVASSLDYYLVKARIAAFSNDKSAIDRILDEYKKTNNAQIAKAIIYGEALSLYTKQQYQSARSKLEPLYNQDSTNIWYVDLMTDLDLELNQKTQAIERLQAAIKANPSSQVLQLNLANAYIQNKDYQRASSLLHRYTHANNSDINGWELLATVYSAQRLRAEEMSARAEVLALQGQFAQAINLLTNAKSYTKDNQILLARLDARAAQLQQLQQRYATYQR</sequence>
<dbReference type="Pfam" id="PF01435">
    <property type="entry name" value="Peptidase_M48"/>
    <property type="match status" value="1"/>
</dbReference>
<dbReference type="Gene3D" id="3.30.2010.10">
    <property type="entry name" value="Metalloproteases ('zincins'), catalytic domain"/>
    <property type="match status" value="1"/>
</dbReference>
<feature type="binding site" evidence="8">
    <location>
        <position position="138"/>
    </location>
    <ligand>
        <name>Zn(2+)</name>
        <dbReference type="ChEBI" id="CHEBI:29105"/>
        <note>catalytic</note>
    </ligand>
</feature>
<dbReference type="PANTHER" id="PTHR22726">
    <property type="entry name" value="METALLOENDOPEPTIDASE OMA1"/>
    <property type="match status" value="1"/>
</dbReference>
<feature type="domain" description="Peptidase M48" evidence="9">
    <location>
        <begin position="72"/>
        <end position="257"/>
    </location>
</feature>
<comment type="cofactor">
    <cofactor evidence="8">
        <name>Zn(2+)</name>
        <dbReference type="ChEBI" id="CHEBI:29105"/>
    </cofactor>
    <text evidence="8">Binds 1 zinc ion per subunit.</text>
</comment>
<protein>
    <recommendedName>
        <fullName evidence="8">Putative beta-barrel assembly-enhancing protease</fullName>
        <ecNumber evidence="8">3.4.-.-</ecNumber>
    </recommendedName>
</protein>
<dbReference type="AlphaFoldDB" id="A0A6G9IE46"/>
<feature type="active site" evidence="8">
    <location>
        <position position="135"/>
    </location>
</feature>
<dbReference type="PANTHER" id="PTHR22726:SF1">
    <property type="entry name" value="METALLOENDOPEPTIDASE OMA1, MITOCHONDRIAL"/>
    <property type="match status" value="1"/>
</dbReference>
<dbReference type="GO" id="GO:0042597">
    <property type="term" value="C:periplasmic space"/>
    <property type="evidence" value="ECO:0007669"/>
    <property type="project" value="UniProtKB-SubCell"/>
</dbReference>
<proteinExistence type="inferred from homology"/>
<comment type="subcellular location">
    <subcellularLocation>
        <location evidence="8">Periplasm</location>
    </subcellularLocation>
</comment>
<dbReference type="GO" id="GO:0004222">
    <property type="term" value="F:metalloendopeptidase activity"/>
    <property type="evidence" value="ECO:0007669"/>
    <property type="project" value="InterPro"/>
</dbReference>
<dbReference type="InterPro" id="IPR011990">
    <property type="entry name" value="TPR-like_helical_dom_sf"/>
</dbReference>
<reference evidence="10 11" key="1">
    <citation type="submission" date="2020-03" db="EMBL/GenBank/DDBJ databases">
        <title>Complete genome sequence of Orbus sp. IPMB12 (BCRC 80908).</title>
        <authorList>
            <person name="Lo W.-S."/>
            <person name="Chang T.-H."/>
            <person name="Kuo C.-H."/>
        </authorList>
    </citation>
    <scope>NUCLEOTIDE SEQUENCE [LARGE SCALE GENOMIC DNA]</scope>
    <source>
        <strain evidence="10 11">IPMB12</strain>
    </source>
</reference>
<feature type="binding site" evidence="8">
    <location>
        <position position="199"/>
    </location>
    <ligand>
        <name>Zn(2+)</name>
        <dbReference type="ChEBI" id="CHEBI:29105"/>
        <note>catalytic</note>
    </ligand>
</feature>
<dbReference type="InterPro" id="IPR030873">
    <property type="entry name" value="Protease_BepA"/>
</dbReference>
<evidence type="ECO:0000256" key="3">
    <source>
        <dbReference type="ARBA" id="ARBA00022729"/>
    </source>
</evidence>
<keyword evidence="3 8" id="KW-0732">Signal</keyword>
<dbReference type="InParanoid" id="A0A6G9IE46"/>
<dbReference type="EC" id="3.4.-.-" evidence="8"/>
<dbReference type="InterPro" id="IPR051156">
    <property type="entry name" value="Mito/Outer_Membr_Metalloprot"/>
</dbReference>
<evidence type="ECO:0000256" key="8">
    <source>
        <dbReference type="HAMAP-Rule" id="MF_00997"/>
    </source>
</evidence>
<dbReference type="CDD" id="cd07333">
    <property type="entry name" value="M48C_bepA_like"/>
    <property type="match status" value="1"/>
</dbReference>
<feature type="active site" description="Proton donor" evidence="8">
    <location>
        <position position="203"/>
    </location>
</feature>
<evidence type="ECO:0000256" key="7">
    <source>
        <dbReference type="ARBA" id="ARBA00023049"/>
    </source>
</evidence>
<organism evidence="10 11">
    <name type="scientific">Zophobihabitans entericus</name>
    <dbReference type="NCBI Taxonomy" id="1635327"/>
    <lineage>
        <taxon>Bacteria</taxon>
        <taxon>Pseudomonadati</taxon>
        <taxon>Pseudomonadota</taxon>
        <taxon>Gammaproteobacteria</taxon>
        <taxon>Orbales</taxon>
        <taxon>Orbaceae</taxon>
        <taxon>Zophobihabitans</taxon>
    </lineage>
</organism>
<gene>
    <name evidence="10" type="ORF">IPMB12_09310</name>
</gene>
<dbReference type="InterPro" id="IPR001915">
    <property type="entry name" value="Peptidase_M48"/>
</dbReference>
<keyword evidence="5 8" id="KW-0378">Hydrolase</keyword>
<dbReference type="RefSeq" id="WP_166917079.1">
    <property type="nucleotide sequence ID" value="NZ_CP050253.1"/>
</dbReference>
<dbReference type="KEGG" id="orb:IPMB12_09310"/>
<keyword evidence="7 8" id="KW-0482">Metalloprotease</keyword>
<comment type="similarity">
    <text evidence="8">Belongs to the peptidase M48 family. BepA subfamily.</text>
</comment>
<dbReference type="GO" id="GO:0051603">
    <property type="term" value="P:proteolysis involved in protein catabolic process"/>
    <property type="evidence" value="ECO:0007669"/>
    <property type="project" value="TreeGrafter"/>
</dbReference>
<feature type="chain" id="PRO_5026400825" description="Putative beta-barrel assembly-enhancing protease" evidence="8">
    <location>
        <begin position="25"/>
        <end position="484"/>
    </location>
</feature>
<name>A0A6G9IE46_9GAMM</name>
<evidence type="ECO:0000256" key="1">
    <source>
        <dbReference type="ARBA" id="ARBA00022670"/>
    </source>
</evidence>
<evidence type="ECO:0000256" key="4">
    <source>
        <dbReference type="ARBA" id="ARBA00022764"/>
    </source>
</evidence>
<keyword evidence="6 8" id="KW-0862">Zinc</keyword>